<dbReference type="EMBL" id="MKCT01000001">
    <property type="protein sequence ID" value="OHX21296.1"/>
    <property type="molecule type" value="Genomic_DNA"/>
</dbReference>
<evidence type="ECO:0000256" key="1">
    <source>
        <dbReference type="ARBA" id="ARBA00004442"/>
    </source>
</evidence>
<comment type="subcellular location">
    <subcellularLocation>
        <location evidence="1">Cell outer membrane</location>
    </subcellularLocation>
</comment>
<dbReference type="InterPro" id="IPR000498">
    <property type="entry name" value="OmpA-like_TM_dom"/>
</dbReference>
<dbReference type="SUPFAM" id="SSF56925">
    <property type="entry name" value="OMPA-like"/>
    <property type="match status" value="1"/>
</dbReference>
<evidence type="ECO:0000313" key="4">
    <source>
        <dbReference type="Proteomes" id="UP000180280"/>
    </source>
</evidence>
<dbReference type="Pfam" id="PF01389">
    <property type="entry name" value="OmpA_membrane"/>
    <property type="match status" value="1"/>
</dbReference>
<keyword evidence="4" id="KW-1185">Reference proteome</keyword>
<dbReference type="InterPro" id="IPR011250">
    <property type="entry name" value="OMP/PagP_B-barrel"/>
</dbReference>
<name>A0ABX3CG53_9NEIS</name>
<evidence type="ECO:0000259" key="2">
    <source>
        <dbReference type="Pfam" id="PF01389"/>
    </source>
</evidence>
<comment type="caution">
    <text evidence="3">The sequence shown here is derived from an EMBL/GenBank/DDBJ whole genome shotgun (WGS) entry which is preliminary data.</text>
</comment>
<organism evidence="3 4">
    <name type="scientific">Chromobacterium sphagni</name>
    <dbReference type="NCBI Taxonomy" id="1903179"/>
    <lineage>
        <taxon>Bacteria</taxon>
        <taxon>Pseudomonadati</taxon>
        <taxon>Pseudomonadota</taxon>
        <taxon>Betaproteobacteria</taxon>
        <taxon>Neisseriales</taxon>
        <taxon>Chromobacteriaceae</taxon>
        <taxon>Chromobacterium</taxon>
    </lineage>
</organism>
<dbReference type="Proteomes" id="UP000180280">
    <property type="component" value="Unassembled WGS sequence"/>
</dbReference>
<feature type="domain" description="Outer membrane protein OmpA-like transmembrane" evidence="2">
    <location>
        <begin position="9"/>
        <end position="130"/>
    </location>
</feature>
<gene>
    <name evidence="3" type="ORF">BI344_01795</name>
</gene>
<dbReference type="Gene3D" id="2.40.160.20">
    <property type="match status" value="1"/>
</dbReference>
<accession>A0ABX3CG53</accession>
<sequence>MAPATASTPNLATELSYADFGKMQGGIPSDEGTITRLLSLRAERLAVLGIIPVSDNLEVCGKLSLKGNGLEGPNTSNAKAGVGFGASYAIDKNLPMRGEYEYIAARYQAGDDAGLKTNGINRFKAGLSYLF</sequence>
<evidence type="ECO:0000313" key="3">
    <source>
        <dbReference type="EMBL" id="OHX21296.1"/>
    </source>
</evidence>
<proteinExistence type="predicted"/>
<reference evidence="3 4" key="1">
    <citation type="submission" date="2016-09" db="EMBL/GenBank/DDBJ databases">
        <title>Chromobacterium muskegensis sp. nov., an insecticidal bacterium isolated from Sphagnum bogs.</title>
        <authorList>
            <person name="Sparks M.E."/>
            <person name="Blackburn M.B."/>
            <person name="Gundersen-Rindal D.E."/>
            <person name="Mitchell A."/>
            <person name="Farrar R."/>
            <person name="Kuhar D."/>
        </authorList>
    </citation>
    <scope>NUCLEOTIDE SEQUENCE [LARGE SCALE GENOMIC DNA]</scope>
    <source>
        <strain evidence="3 4">14B-1</strain>
    </source>
</reference>
<protein>
    <recommendedName>
        <fullName evidence="2">Outer membrane protein OmpA-like transmembrane domain-containing protein</fullName>
    </recommendedName>
</protein>